<feature type="transmembrane region" description="Helical" evidence="1">
    <location>
        <begin position="171"/>
        <end position="192"/>
    </location>
</feature>
<evidence type="ECO:0008006" key="3">
    <source>
        <dbReference type="Google" id="ProtNLM"/>
    </source>
</evidence>
<gene>
    <name evidence="2" type="ORF">KCMC57_56390</name>
</gene>
<protein>
    <recommendedName>
        <fullName evidence="3">Integral membrane protein</fullName>
    </recommendedName>
</protein>
<dbReference type="AlphaFoldDB" id="A0AB33K606"/>
<keyword evidence="1" id="KW-1133">Transmembrane helix</keyword>
<reference evidence="2" key="1">
    <citation type="submission" date="2024-07" db="EMBL/GenBank/DDBJ databases">
        <title>Complete genome sequences of cellulolytic bacteria, Kitasatospora sp. CMC57 and Streptomyces sp. CMC78, isolated from Japanese agricultural soil.</title>
        <authorList>
            <person name="Hashimoto T."/>
            <person name="Ito M."/>
            <person name="Iwamoto M."/>
            <person name="Fukahori D."/>
            <person name="Shoda T."/>
            <person name="Sakoda M."/>
            <person name="Morohoshi T."/>
            <person name="Mitsuboshi M."/>
            <person name="Nishizawa T."/>
        </authorList>
    </citation>
    <scope>NUCLEOTIDE SEQUENCE</scope>
    <source>
        <strain evidence="2">CMC57</strain>
    </source>
</reference>
<feature type="transmembrane region" description="Helical" evidence="1">
    <location>
        <begin position="46"/>
        <end position="65"/>
    </location>
</feature>
<feature type="transmembrane region" description="Helical" evidence="1">
    <location>
        <begin position="114"/>
        <end position="135"/>
    </location>
</feature>
<feature type="transmembrane region" description="Helical" evidence="1">
    <location>
        <begin position="77"/>
        <end position="94"/>
    </location>
</feature>
<feature type="transmembrane region" description="Helical" evidence="1">
    <location>
        <begin position="16"/>
        <end position="34"/>
    </location>
</feature>
<proteinExistence type="predicted"/>
<organism evidence="2">
    <name type="scientific">Kitasatospora sp. CMC57</name>
    <dbReference type="NCBI Taxonomy" id="3231513"/>
    <lineage>
        <taxon>Bacteria</taxon>
        <taxon>Bacillati</taxon>
        <taxon>Actinomycetota</taxon>
        <taxon>Actinomycetes</taxon>
        <taxon>Kitasatosporales</taxon>
        <taxon>Streptomycetaceae</taxon>
        <taxon>Kitasatospora</taxon>
    </lineage>
</organism>
<evidence type="ECO:0000256" key="1">
    <source>
        <dbReference type="SAM" id="Phobius"/>
    </source>
</evidence>
<sequence length="202" mass="22405">MRRDLVRRVHREQRGAWFPLLVLAAVRLGGVLVSPHSFGDNFWWAAWYYPVATLLAFGVTAWFYLRRSERLGVGTRVGPYLTLGVLLIVLVHGYQMCLALEVLPYPDFREPTLLSQLFTTVVSPAGVIGLALLLLARIERSWLLLAVTCAYLVLMIDLDGVPALAPWSGWALVRSLFSGSGVLLLGSAALVLQQRFQGRPST</sequence>
<accession>A0AB33K606</accession>
<name>A0AB33K606_9ACTN</name>
<keyword evidence="1" id="KW-0472">Membrane</keyword>
<evidence type="ECO:0000313" key="2">
    <source>
        <dbReference type="EMBL" id="BFP49271.1"/>
    </source>
</evidence>
<keyword evidence="1" id="KW-0812">Transmembrane</keyword>
<dbReference type="EMBL" id="AP035881">
    <property type="protein sequence ID" value="BFP49271.1"/>
    <property type="molecule type" value="Genomic_DNA"/>
</dbReference>
<feature type="transmembrane region" description="Helical" evidence="1">
    <location>
        <begin position="142"/>
        <end position="165"/>
    </location>
</feature>